<dbReference type="EMBL" id="JAHYBZ010000007">
    <property type="protein sequence ID" value="MBW6400098.1"/>
    <property type="molecule type" value="Genomic_DNA"/>
</dbReference>
<keyword evidence="3" id="KW-1185">Reference proteome</keyword>
<dbReference type="Proteomes" id="UP001196565">
    <property type="component" value="Unassembled WGS sequence"/>
</dbReference>
<feature type="chain" id="PRO_5045050174" description="Alkaline proteinase inhibitor/ Outer membrane lipoprotein Omp19 domain-containing protein" evidence="1">
    <location>
        <begin position="21"/>
        <end position="159"/>
    </location>
</feature>
<keyword evidence="1" id="KW-0732">Signal</keyword>
<name>A0ABS7ACT1_9PROT</name>
<feature type="signal peptide" evidence="1">
    <location>
        <begin position="1"/>
        <end position="20"/>
    </location>
</feature>
<evidence type="ECO:0000313" key="2">
    <source>
        <dbReference type="EMBL" id="MBW6400098.1"/>
    </source>
</evidence>
<gene>
    <name evidence="2" type="ORF">KPL78_19725</name>
</gene>
<evidence type="ECO:0008006" key="4">
    <source>
        <dbReference type="Google" id="ProtNLM"/>
    </source>
</evidence>
<dbReference type="RefSeq" id="WP_219764711.1">
    <property type="nucleotide sequence ID" value="NZ_JAHYBZ010000007.1"/>
</dbReference>
<protein>
    <recommendedName>
        <fullName evidence="4">Alkaline proteinase inhibitor/ Outer membrane lipoprotein Omp19 domain-containing protein</fullName>
    </recommendedName>
</protein>
<sequence>MTVRALVLAGCALAALPALAEDSRTMQSARERAAESAPGPWQGNWVLLRDDPRIRTRGGAATLRLHVIHDAGGAVELQWIADRGICEDPNAGPCEWVGGNGTGRAVAAGGGALAVLLRISADPDDPFLLVLERSGEGRATARLVSEKGDIAYRLDAERE</sequence>
<evidence type="ECO:0000256" key="1">
    <source>
        <dbReference type="SAM" id="SignalP"/>
    </source>
</evidence>
<evidence type="ECO:0000313" key="3">
    <source>
        <dbReference type="Proteomes" id="UP001196565"/>
    </source>
</evidence>
<proteinExistence type="predicted"/>
<organism evidence="2 3">
    <name type="scientific">Roseomonas alba</name>
    <dbReference type="NCBI Taxonomy" id="2846776"/>
    <lineage>
        <taxon>Bacteria</taxon>
        <taxon>Pseudomonadati</taxon>
        <taxon>Pseudomonadota</taxon>
        <taxon>Alphaproteobacteria</taxon>
        <taxon>Acetobacterales</taxon>
        <taxon>Roseomonadaceae</taxon>
        <taxon>Roseomonas</taxon>
    </lineage>
</organism>
<accession>A0ABS7ACT1</accession>
<comment type="caution">
    <text evidence="2">The sequence shown here is derived from an EMBL/GenBank/DDBJ whole genome shotgun (WGS) entry which is preliminary data.</text>
</comment>
<reference evidence="2 3" key="1">
    <citation type="submission" date="2021-07" db="EMBL/GenBank/DDBJ databases">
        <authorList>
            <person name="So Y."/>
        </authorList>
    </citation>
    <scope>NUCLEOTIDE SEQUENCE [LARGE SCALE GENOMIC DNA]</scope>
    <source>
        <strain evidence="2 3">HJA6</strain>
    </source>
</reference>